<keyword evidence="6" id="KW-1185">Reference proteome</keyword>
<dbReference type="PROSITE" id="PS50026">
    <property type="entry name" value="EGF_3"/>
    <property type="match status" value="1"/>
</dbReference>
<dbReference type="InterPro" id="IPR001881">
    <property type="entry name" value="EGF-like_Ca-bd_dom"/>
</dbReference>
<evidence type="ECO:0000259" key="4">
    <source>
        <dbReference type="PROSITE" id="PS50026"/>
    </source>
</evidence>
<dbReference type="InParanoid" id="A0A0P0X311"/>
<dbReference type="FunCoup" id="A0A0P0X311">
    <property type="interactions" value="2"/>
</dbReference>
<dbReference type="STRING" id="39947.A0A0P0X311"/>
<dbReference type="GO" id="GO:0005509">
    <property type="term" value="F:calcium ion binding"/>
    <property type="evidence" value="ECO:0007669"/>
    <property type="project" value="InterPro"/>
</dbReference>
<dbReference type="PROSITE" id="PS00010">
    <property type="entry name" value="ASX_HYDROXYL"/>
    <property type="match status" value="1"/>
</dbReference>
<accession>A0A0P0X311</accession>
<dbReference type="SMART" id="SM00179">
    <property type="entry name" value="EGF_CA"/>
    <property type="match status" value="1"/>
</dbReference>
<sequence>MFARPACIPTYMHVFLVEKSWIETMYDDRKDFNRIDGEFEVVPVVLDGTIRNVYNYACRSSRRTPATARGTGAIAPRATRATPYLDDGCTDINECLHPKEYGCYGNCMNTPGGYTCVCPPGTSGNPTEMNGCHSKDKFTFVKSSGGGNGYAMAPCSGSVSSCQCSCASGSTLGSRKGSSSERSRNSLSRMLE</sequence>
<gene>
    <name evidence="5" type="ordered locus">Os07g0169300</name>
    <name evidence="5" type="ORF">OSNPB_070169300</name>
</gene>
<proteinExistence type="predicted"/>
<dbReference type="InterPro" id="IPR018097">
    <property type="entry name" value="EGF_Ca-bd_CS"/>
</dbReference>
<reference evidence="6" key="1">
    <citation type="journal article" date="2005" name="Nature">
        <title>The map-based sequence of the rice genome.</title>
        <authorList>
            <consortium name="International rice genome sequencing project (IRGSP)"/>
            <person name="Matsumoto T."/>
            <person name="Wu J."/>
            <person name="Kanamori H."/>
            <person name="Katayose Y."/>
            <person name="Fujisawa M."/>
            <person name="Namiki N."/>
            <person name="Mizuno H."/>
            <person name="Yamamoto K."/>
            <person name="Antonio B.A."/>
            <person name="Baba T."/>
            <person name="Sakata K."/>
            <person name="Nagamura Y."/>
            <person name="Aoki H."/>
            <person name="Arikawa K."/>
            <person name="Arita K."/>
            <person name="Bito T."/>
            <person name="Chiden Y."/>
            <person name="Fujitsuka N."/>
            <person name="Fukunaka R."/>
            <person name="Hamada M."/>
            <person name="Harada C."/>
            <person name="Hayashi A."/>
            <person name="Hijishita S."/>
            <person name="Honda M."/>
            <person name="Hosokawa S."/>
            <person name="Ichikawa Y."/>
            <person name="Idonuma A."/>
            <person name="Iijima M."/>
            <person name="Ikeda M."/>
            <person name="Ikeno M."/>
            <person name="Ito K."/>
            <person name="Ito S."/>
            <person name="Ito T."/>
            <person name="Ito Y."/>
            <person name="Ito Y."/>
            <person name="Iwabuchi A."/>
            <person name="Kamiya K."/>
            <person name="Karasawa W."/>
            <person name="Kurita K."/>
            <person name="Katagiri S."/>
            <person name="Kikuta A."/>
            <person name="Kobayashi H."/>
            <person name="Kobayashi N."/>
            <person name="Machita K."/>
            <person name="Maehara T."/>
            <person name="Masukawa M."/>
            <person name="Mizubayashi T."/>
            <person name="Mukai Y."/>
            <person name="Nagasaki H."/>
            <person name="Nagata Y."/>
            <person name="Naito S."/>
            <person name="Nakashima M."/>
            <person name="Nakama Y."/>
            <person name="Nakamichi Y."/>
            <person name="Nakamura M."/>
            <person name="Meguro A."/>
            <person name="Negishi M."/>
            <person name="Ohta I."/>
            <person name="Ohta T."/>
            <person name="Okamoto M."/>
            <person name="Ono N."/>
            <person name="Saji S."/>
            <person name="Sakaguchi M."/>
            <person name="Sakai K."/>
            <person name="Shibata M."/>
            <person name="Shimokawa T."/>
            <person name="Song J."/>
            <person name="Takazaki Y."/>
            <person name="Terasawa K."/>
            <person name="Tsugane M."/>
            <person name="Tsuji K."/>
            <person name="Ueda S."/>
            <person name="Waki K."/>
            <person name="Yamagata H."/>
            <person name="Yamamoto M."/>
            <person name="Yamamoto S."/>
            <person name="Yamane H."/>
            <person name="Yoshiki S."/>
            <person name="Yoshihara R."/>
            <person name="Yukawa K."/>
            <person name="Zhong H."/>
            <person name="Yano M."/>
            <person name="Yuan Q."/>
            <person name="Ouyang S."/>
            <person name="Liu J."/>
            <person name="Jones K.M."/>
            <person name="Gansberger K."/>
            <person name="Moffat K."/>
            <person name="Hill J."/>
            <person name="Bera J."/>
            <person name="Fadrosh D."/>
            <person name="Jin S."/>
            <person name="Johri S."/>
            <person name="Kim M."/>
            <person name="Overton L."/>
            <person name="Reardon M."/>
            <person name="Tsitrin T."/>
            <person name="Vuong H."/>
            <person name="Weaver B."/>
            <person name="Ciecko A."/>
            <person name="Tallon L."/>
            <person name="Jackson J."/>
            <person name="Pai G."/>
            <person name="Aken S.V."/>
            <person name="Utterback T."/>
            <person name="Reidmuller S."/>
            <person name="Feldblyum T."/>
            <person name="Hsiao J."/>
            <person name="Zismann V."/>
            <person name="Iobst S."/>
            <person name="de Vazeille A.R."/>
            <person name="Buell C.R."/>
            <person name="Ying K."/>
            <person name="Li Y."/>
            <person name="Lu T."/>
            <person name="Huang Y."/>
            <person name="Zhao Q."/>
            <person name="Feng Q."/>
            <person name="Zhang L."/>
            <person name="Zhu J."/>
            <person name="Weng Q."/>
            <person name="Mu J."/>
            <person name="Lu Y."/>
            <person name="Fan D."/>
            <person name="Liu Y."/>
            <person name="Guan J."/>
            <person name="Zhang Y."/>
            <person name="Yu S."/>
            <person name="Liu X."/>
            <person name="Zhang Y."/>
            <person name="Hong G."/>
            <person name="Han B."/>
            <person name="Choisne N."/>
            <person name="Demange N."/>
            <person name="Orjeda G."/>
            <person name="Samain S."/>
            <person name="Cattolico L."/>
            <person name="Pelletier E."/>
            <person name="Couloux A."/>
            <person name="Segurens B."/>
            <person name="Wincker P."/>
            <person name="D'Hont A."/>
            <person name="Scarpelli C."/>
            <person name="Weissenbach J."/>
            <person name="Salanoubat M."/>
            <person name="Quetier F."/>
            <person name="Yu Y."/>
            <person name="Kim H.R."/>
            <person name="Rambo T."/>
            <person name="Currie J."/>
            <person name="Collura K."/>
            <person name="Luo M."/>
            <person name="Yang T."/>
            <person name="Ammiraju J.S.S."/>
            <person name="Engler F."/>
            <person name="Soderlund C."/>
            <person name="Wing R.A."/>
            <person name="Palmer L.E."/>
            <person name="de la Bastide M."/>
            <person name="Spiegel L."/>
            <person name="Nascimento L."/>
            <person name="Zutavern T."/>
            <person name="O'Shaughnessy A."/>
            <person name="Dike S."/>
            <person name="Dedhia N."/>
            <person name="Preston R."/>
            <person name="Balija V."/>
            <person name="McCombie W.R."/>
            <person name="Chow T."/>
            <person name="Chen H."/>
            <person name="Chung M."/>
            <person name="Chen C."/>
            <person name="Shaw J."/>
            <person name="Wu H."/>
            <person name="Hsiao K."/>
            <person name="Chao Y."/>
            <person name="Chu M."/>
            <person name="Cheng C."/>
            <person name="Hour A."/>
            <person name="Lee P."/>
            <person name="Lin S."/>
            <person name="Lin Y."/>
            <person name="Liou J."/>
            <person name="Liu S."/>
            <person name="Hsing Y."/>
            <person name="Raghuvanshi S."/>
            <person name="Mohanty A."/>
            <person name="Bharti A.K."/>
            <person name="Gaur A."/>
            <person name="Gupta V."/>
            <person name="Kumar D."/>
            <person name="Ravi V."/>
            <person name="Vij S."/>
            <person name="Kapur A."/>
            <person name="Khurana P."/>
            <person name="Khurana P."/>
            <person name="Khurana J.P."/>
            <person name="Tyagi A.K."/>
            <person name="Gaikwad K."/>
            <person name="Singh A."/>
            <person name="Dalal V."/>
            <person name="Srivastava S."/>
            <person name="Dixit A."/>
            <person name="Pal A.K."/>
            <person name="Ghazi I.A."/>
            <person name="Yadav M."/>
            <person name="Pandit A."/>
            <person name="Bhargava A."/>
            <person name="Sureshbabu K."/>
            <person name="Batra K."/>
            <person name="Sharma T.R."/>
            <person name="Mohapatra T."/>
            <person name="Singh N.K."/>
            <person name="Messing J."/>
            <person name="Nelson A.B."/>
            <person name="Fuks G."/>
            <person name="Kavchok S."/>
            <person name="Keizer G."/>
            <person name="Linton E."/>
            <person name="Llaca V."/>
            <person name="Song R."/>
            <person name="Tanyolac B."/>
            <person name="Young S."/>
            <person name="Ho-Il K."/>
            <person name="Hahn J.H."/>
            <person name="Sangsakoo G."/>
            <person name="Vanavichit A."/>
            <person name="de Mattos Luiz.A.T."/>
            <person name="Zimmer P.D."/>
            <person name="Malone G."/>
            <person name="Dellagostin O."/>
            <person name="de Oliveira A.C."/>
            <person name="Bevan M."/>
            <person name="Bancroft I."/>
            <person name="Minx P."/>
            <person name="Cordum H."/>
            <person name="Wilson R."/>
            <person name="Cheng Z."/>
            <person name="Jin W."/>
            <person name="Jiang J."/>
            <person name="Leong S.A."/>
            <person name="Iwama H."/>
            <person name="Gojobori T."/>
            <person name="Itoh T."/>
            <person name="Niimura Y."/>
            <person name="Fujii Y."/>
            <person name="Habara T."/>
            <person name="Sakai H."/>
            <person name="Sato Y."/>
            <person name="Wilson G."/>
            <person name="Kumar K."/>
            <person name="McCouch S."/>
            <person name="Juretic N."/>
            <person name="Hoen D."/>
            <person name="Wright S."/>
            <person name="Bruskiewich R."/>
            <person name="Bureau T."/>
            <person name="Miyao A."/>
            <person name="Hirochika H."/>
            <person name="Nishikawa T."/>
            <person name="Kadowaki K."/>
            <person name="Sugiura M."/>
            <person name="Burr B."/>
            <person name="Sasaki T."/>
        </authorList>
    </citation>
    <scope>NUCLEOTIDE SEQUENCE [LARGE SCALE GENOMIC DNA]</scope>
    <source>
        <strain evidence="6">cv. Nipponbare</strain>
    </source>
</reference>
<dbReference type="Proteomes" id="UP000059680">
    <property type="component" value="Chromosome 7"/>
</dbReference>
<dbReference type="PaxDb" id="39947-A0A0P0X311"/>
<keyword evidence="2" id="KW-0245">EGF-like domain</keyword>
<protein>
    <submittedName>
        <fullName evidence="5">Os07g0169300 protein</fullName>
    </submittedName>
</protein>
<evidence type="ECO:0000313" key="6">
    <source>
        <dbReference type="Proteomes" id="UP000059680"/>
    </source>
</evidence>
<name>A0A0P0X311_ORYSJ</name>
<dbReference type="FunFam" id="2.10.25.10:FF:000355">
    <property type="entry name" value="Wall-associated receptor kinase 3"/>
    <property type="match status" value="1"/>
</dbReference>
<evidence type="ECO:0000256" key="1">
    <source>
        <dbReference type="ARBA" id="ARBA00023157"/>
    </source>
</evidence>
<dbReference type="SUPFAM" id="SSF57196">
    <property type="entry name" value="EGF/Laminin"/>
    <property type="match status" value="1"/>
</dbReference>
<evidence type="ECO:0000256" key="2">
    <source>
        <dbReference type="PROSITE-ProRule" id="PRU00076"/>
    </source>
</evidence>
<dbReference type="CDD" id="cd00054">
    <property type="entry name" value="EGF_CA"/>
    <property type="match status" value="1"/>
</dbReference>
<dbReference type="PROSITE" id="PS01187">
    <property type="entry name" value="EGF_CA"/>
    <property type="match status" value="1"/>
</dbReference>
<dbReference type="EMBL" id="AP014963">
    <property type="protein sequence ID" value="BAT00229.1"/>
    <property type="molecule type" value="Genomic_DNA"/>
</dbReference>
<dbReference type="InterPro" id="IPR000152">
    <property type="entry name" value="EGF-type_Asp/Asn_hydroxyl_site"/>
</dbReference>
<comment type="caution">
    <text evidence="2">Lacks conserved residue(s) required for the propagation of feature annotation.</text>
</comment>
<organism evidence="5 6">
    <name type="scientific">Oryza sativa subsp. japonica</name>
    <name type="common">Rice</name>
    <dbReference type="NCBI Taxonomy" id="39947"/>
    <lineage>
        <taxon>Eukaryota</taxon>
        <taxon>Viridiplantae</taxon>
        <taxon>Streptophyta</taxon>
        <taxon>Embryophyta</taxon>
        <taxon>Tracheophyta</taxon>
        <taxon>Spermatophyta</taxon>
        <taxon>Magnoliopsida</taxon>
        <taxon>Liliopsida</taxon>
        <taxon>Poales</taxon>
        <taxon>Poaceae</taxon>
        <taxon>BOP clade</taxon>
        <taxon>Oryzoideae</taxon>
        <taxon>Oryzeae</taxon>
        <taxon>Oryzinae</taxon>
        <taxon>Oryza</taxon>
        <taxon>Oryza sativa</taxon>
    </lineage>
</organism>
<dbReference type="Gramene" id="Os07t0169300-00">
    <property type="protein sequence ID" value="Os07t0169300-00"/>
    <property type="gene ID" value="Os07g0169300"/>
</dbReference>
<evidence type="ECO:0000256" key="3">
    <source>
        <dbReference type="SAM" id="MobiDB-lite"/>
    </source>
</evidence>
<feature type="domain" description="EGF-like" evidence="4">
    <location>
        <begin position="91"/>
        <end position="128"/>
    </location>
</feature>
<dbReference type="InterPro" id="IPR000742">
    <property type="entry name" value="EGF"/>
</dbReference>
<dbReference type="AlphaFoldDB" id="A0A0P0X311"/>
<evidence type="ECO:0000313" key="5">
    <source>
        <dbReference type="EMBL" id="BAT00229.1"/>
    </source>
</evidence>
<reference evidence="5 6" key="2">
    <citation type="journal article" date="2013" name="Plant Cell Physiol.">
        <title>Rice Annotation Project Database (RAP-DB): an integrative and interactive database for rice genomics.</title>
        <authorList>
            <person name="Sakai H."/>
            <person name="Lee S.S."/>
            <person name="Tanaka T."/>
            <person name="Numa H."/>
            <person name="Kim J."/>
            <person name="Kawahara Y."/>
            <person name="Wakimoto H."/>
            <person name="Yang C.C."/>
            <person name="Iwamoto M."/>
            <person name="Abe T."/>
            <person name="Yamada Y."/>
            <person name="Muto A."/>
            <person name="Inokuchi H."/>
            <person name="Ikemura T."/>
            <person name="Matsumoto T."/>
            <person name="Sasaki T."/>
            <person name="Itoh T."/>
        </authorList>
    </citation>
    <scope>NUCLEOTIDE SEQUENCE [LARGE SCALE GENOMIC DNA]</scope>
    <source>
        <strain evidence="6">cv. Nipponbare</strain>
    </source>
</reference>
<dbReference type="Gene3D" id="2.10.25.10">
    <property type="entry name" value="Laminin"/>
    <property type="match status" value="1"/>
</dbReference>
<feature type="region of interest" description="Disordered" evidence="3">
    <location>
        <begin position="169"/>
        <end position="192"/>
    </location>
</feature>
<keyword evidence="1" id="KW-1015">Disulfide bond</keyword>
<reference evidence="5 6" key="3">
    <citation type="journal article" date="2013" name="Rice">
        <title>Improvement of the Oryza sativa Nipponbare reference genome using next generation sequence and optical map data.</title>
        <authorList>
            <person name="Kawahara Y."/>
            <person name="de la Bastide M."/>
            <person name="Hamilton J.P."/>
            <person name="Kanamori H."/>
            <person name="McCombie W.R."/>
            <person name="Ouyang S."/>
            <person name="Schwartz D.C."/>
            <person name="Tanaka T."/>
            <person name="Wu J."/>
            <person name="Zhou S."/>
            <person name="Childs K.L."/>
            <person name="Davidson R.M."/>
            <person name="Lin H."/>
            <person name="Quesada-Ocampo L."/>
            <person name="Vaillancourt B."/>
            <person name="Sakai H."/>
            <person name="Lee S.S."/>
            <person name="Kim J."/>
            <person name="Numa H."/>
            <person name="Itoh T."/>
            <person name="Buell C.R."/>
            <person name="Matsumoto T."/>
        </authorList>
    </citation>
    <scope>NUCLEOTIDE SEQUENCE [LARGE SCALE GENOMIC DNA]</scope>
    <source>
        <strain evidence="6">cv. Nipponbare</strain>
    </source>
</reference>